<keyword evidence="1" id="KW-0732">Signal</keyword>
<dbReference type="Gene3D" id="3.30.70.100">
    <property type="match status" value="1"/>
</dbReference>
<feature type="domain" description="HMA" evidence="2">
    <location>
        <begin position="42"/>
        <end position="108"/>
    </location>
</feature>
<dbReference type="PROSITE" id="PS50846">
    <property type="entry name" value="HMA_2"/>
    <property type="match status" value="1"/>
</dbReference>
<organism evidence="3 4">
    <name type="scientific">Hyphobacterium vulgare</name>
    <dbReference type="NCBI Taxonomy" id="1736751"/>
    <lineage>
        <taxon>Bacteria</taxon>
        <taxon>Pseudomonadati</taxon>
        <taxon>Pseudomonadota</taxon>
        <taxon>Alphaproteobacteria</taxon>
        <taxon>Maricaulales</taxon>
        <taxon>Maricaulaceae</taxon>
        <taxon>Hyphobacterium</taxon>
    </lineage>
</organism>
<dbReference type="EMBL" id="JBHRSV010000005">
    <property type="protein sequence ID" value="MFC2925624.1"/>
    <property type="molecule type" value="Genomic_DNA"/>
</dbReference>
<dbReference type="InterPro" id="IPR036163">
    <property type="entry name" value="HMA_dom_sf"/>
</dbReference>
<dbReference type="RefSeq" id="WP_236956569.1">
    <property type="nucleotide sequence ID" value="NZ_JBHRSV010000005.1"/>
</dbReference>
<accession>A0ABV6ZW78</accession>
<comment type="caution">
    <text evidence="3">The sequence shown here is derived from an EMBL/GenBank/DDBJ whole genome shotgun (WGS) entry which is preliminary data.</text>
</comment>
<gene>
    <name evidence="3" type="ORF">ACFOOR_05860</name>
</gene>
<name>A0ABV6ZW78_9PROT</name>
<keyword evidence="4" id="KW-1185">Reference proteome</keyword>
<sequence length="111" mass="10920">MKRSLIPAAAALLVLGGTGWAAVPAATSAAAQSASQPVATAQTATFAIDNMTCALCPITVKRAMEGVAGVQSVTVDFDAKTATVVFDPSVTSVDAIAAASTNAGYPALVHG</sequence>
<evidence type="ECO:0000259" key="2">
    <source>
        <dbReference type="PROSITE" id="PS50846"/>
    </source>
</evidence>
<evidence type="ECO:0000313" key="3">
    <source>
        <dbReference type="EMBL" id="MFC2925624.1"/>
    </source>
</evidence>
<feature type="chain" id="PRO_5046712515" evidence="1">
    <location>
        <begin position="22"/>
        <end position="111"/>
    </location>
</feature>
<dbReference type="Pfam" id="PF00403">
    <property type="entry name" value="HMA"/>
    <property type="match status" value="1"/>
</dbReference>
<proteinExistence type="predicted"/>
<dbReference type="Proteomes" id="UP001595379">
    <property type="component" value="Unassembled WGS sequence"/>
</dbReference>
<dbReference type="InterPro" id="IPR006121">
    <property type="entry name" value="HMA_dom"/>
</dbReference>
<dbReference type="CDD" id="cd00371">
    <property type="entry name" value="HMA"/>
    <property type="match status" value="1"/>
</dbReference>
<reference evidence="4" key="1">
    <citation type="journal article" date="2019" name="Int. J. Syst. Evol. Microbiol.">
        <title>The Global Catalogue of Microorganisms (GCM) 10K type strain sequencing project: providing services to taxonomists for standard genome sequencing and annotation.</title>
        <authorList>
            <consortium name="The Broad Institute Genomics Platform"/>
            <consortium name="The Broad Institute Genome Sequencing Center for Infectious Disease"/>
            <person name="Wu L."/>
            <person name="Ma J."/>
        </authorList>
    </citation>
    <scope>NUCLEOTIDE SEQUENCE [LARGE SCALE GENOMIC DNA]</scope>
    <source>
        <strain evidence="4">KCTC 52487</strain>
    </source>
</reference>
<feature type="signal peptide" evidence="1">
    <location>
        <begin position="1"/>
        <end position="21"/>
    </location>
</feature>
<evidence type="ECO:0000256" key="1">
    <source>
        <dbReference type="SAM" id="SignalP"/>
    </source>
</evidence>
<dbReference type="SUPFAM" id="SSF55008">
    <property type="entry name" value="HMA, heavy metal-associated domain"/>
    <property type="match status" value="1"/>
</dbReference>
<protein>
    <submittedName>
        <fullName evidence="3">Heavy-metal-associated domain-containing protein</fullName>
    </submittedName>
</protein>
<evidence type="ECO:0000313" key="4">
    <source>
        <dbReference type="Proteomes" id="UP001595379"/>
    </source>
</evidence>